<feature type="region of interest" description="Disordered" evidence="1">
    <location>
        <begin position="1"/>
        <end position="21"/>
    </location>
</feature>
<evidence type="ECO:0000313" key="3">
    <source>
        <dbReference type="Proteomes" id="UP001362999"/>
    </source>
</evidence>
<sequence>MSEGLPVEEPPASSNSDRLSDVWSASNRRSGFPIRLGRHQITPLADRLQAGLGDDFGSSNAVAVRSPSPILSEGEAMRRILFFASSRGILEVDAVYGPISNVIWDDGWLTNARIHFSDERSHWRFKVLAVKHRNIGRMEEILEQAIRHGIPFELYVKRADVRKFNDLPISSLERNTLSAIYLPGYVDEPLEWNSNGAGATYTAYLAKLNMLLGRPQAPAFIRMGGVLRYVYELFCSEAIPRYAAGPSLQVTHFDRGDTKLFDADNSEFYTMDCVSPSEIGILIGRIPGKYPETDLSLWPPPEIFEHSTWVMRGYLSAKAFQLLESVKKEIFGSPPNMRWRTRGHWNKFFRKVTYNAARAEDKDFKGVVPRQKDFDELRALFELTFPADWRDQEVTDIVLPEVFASIV</sequence>
<protein>
    <submittedName>
        <fullName evidence="2">Uncharacterized protein</fullName>
    </submittedName>
</protein>
<keyword evidence="3" id="KW-1185">Reference proteome</keyword>
<name>A0AAV9ZUE2_9AGAR</name>
<proteinExistence type="predicted"/>
<dbReference type="Proteomes" id="UP001362999">
    <property type="component" value="Unassembled WGS sequence"/>
</dbReference>
<gene>
    <name evidence="2" type="ORF">R3P38DRAFT_3226089</name>
</gene>
<accession>A0AAV9ZUE2</accession>
<reference evidence="2 3" key="1">
    <citation type="journal article" date="2024" name="J Genomics">
        <title>Draft genome sequencing and assembly of Favolaschia claudopus CIRM-BRFM 2984 isolated from oak limbs.</title>
        <authorList>
            <person name="Navarro D."/>
            <person name="Drula E."/>
            <person name="Chaduli D."/>
            <person name="Cazenave R."/>
            <person name="Ahrendt S."/>
            <person name="Wang J."/>
            <person name="Lipzen A."/>
            <person name="Daum C."/>
            <person name="Barry K."/>
            <person name="Grigoriev I.V."/>
            <person name="Favel A."/>
            <person name="Rosso M.N."/>
            <person name="Martin F."/>
        </authorList>
    </citation>
    <scope>NUCLEOTIDE SEQUENCE [LARGE SCALE GENOMIC DNA]</scope>
    <source>
        <strain evidence="2 3">CIRM-BRFM 2984</strain>
    </source>
</reference>
<dbReference type="EMBL" id="JAWWNJ010000110">
    <property type="protein sequence ID" value="KAK6992468.1"/>
    <property type="molecule type" value="Genomic_DNA"/>
</dbReference>
<comment type="caution">
    <text evidence="2">The sequence shown here is derived from an EMBL/GenBank/DDBJ whole genome shotgun (WGS) entry which is preliminary data.</text>
</comment>
<evidence type="ECO:0000256" key="1">
    <source>
        <dbReference type="SAM" id="MobiDB-lite"/>
    </source>
</evidence>
<feature type="compositionally biased region" description="Polar residues" evidence="1">
    <location>
        <begin position="12"/>
        <end position="21"/>
    </location>
</feature>
<organism evidence="2 3">
    <name type="scientific">Favolaschia claudopus</name>
    <dbReference type="NCBI Taxonomy" id="2862362"/>
    <lineage>
        <taxon>Eukaryota</taxon>
        <taxon>Fungi</taxon>
        <taxon>Dikarya</taxon>
        <taxon>Basidiomycota</taxon>
        <taxon>Agaricomycotina</taxon>
        <taxon>Agaricomycetes</taxon>
        <taxon>Agaricomycetidae</taxon>
        <taxon>Agaricales</taxon>
        <taxon>Marasmiineae</taxon>
        <taxon>Mycenaceae</taxon>
        <taxon>Favolaschia</taxon>
    </lineage>
</organism>
<dbReference type="AlphaFoldDB" id="A0AAV9ZUE2"/>
<evidence type="ECO:0000313" key="2">
    <source>
        <dbReference type="EMBL" id="KAK6992468.1"/>
    </source>
</evidence>